<feature type="non-terminal residue" evidence="1">
    <location>
        <position position="81"/>
    </location>
</feature>
<gene>
    <name evidence="1" type="ORF">GUH15_31760</name>
</gene>
<protein>
    <submittedName>
        <fullName evidence="1">Uncharacterized protein</fullName>
    </submittedName>
</protein>
<proteinExistence type="predicted"/>
<evidence type="ECO:0000313" key="2">
    <source>
        <dbReference type="Proteomes" id="UP000653002"/>
    </source>
</evidence>
<reference evidence="1" key="1">
    <citation type="submission" date="2020-01" db="EMBL/GenBank/DDBJ databases">
        <authorList>
            <person name="Richard D."/>
        </authorList>
    </citation>
    <scope>NUCLEOTIDE SEQUENCE</scope>
    <source>
        <strain evidence="1">JP541</strain>
    </source>
</reference>
<comment type="caution">
    <text evidence="1">The sequence shown here is derived from an EMBL/GenBank/DDBJ whole genome shotgun (WGS) entry which is preliminary data.</text>
</comment>
<organism evidence="1 2">
    <name type="scientific">Xanthomonas citri pv. citri</name>
    <dbReference type="NCBI Taxonomy" id="611301"/>
    <lineage>
        <taxon>Bacteria</taxon>
        <taxon>Pseudomonadati</taxon>
        <taxon>Pseudomonadota</taxon>
        <taxon>Gammaproteobacteria</taxon>
        <taxon>Lysobacterales</taxon>
        <taxon>Lysobacteraceae</taxon>
        <taxon>Xanthomonas</taxon>
    </lineage>
</organism>
<dbReference type="EMBL" id="JAABFR010002721">
    <property type="protein sequence ID" value="MBD4340538.1"/>
    <property type="molecule type" value="Genomic_DNA"/>
</dbReference>
<feature type="non-terminal residue" evidence="1">
    <location>
        <position position="1"/>
    </location>
</feature>
<sequence>GRQGENLTQEVQIDVSAWTEDNMEGATFLIAAVRPGETESYLPEITQSGNTLTWKPTAADTAKGGYGRAEVQAVKGALIRK</sequence>
<evidence type="ECO:0000313" key="1">
    <source>
        <dbReference type="EMBL" id="MBD4340538.1"/>
    </source>
</evidence>
<dbReference type="Proteomes" id="UP000653002">
    <property type="component" value="Unassembled WGS sequence"/>
</dbReference>
<name>A0A8I0HHG4_XANCI</name>
<accession>A0A8I0HHG4</accession>
<dbReference type="AlphaFoldDB" id="A0A8I0HHG4"/>